<comment type="caution">
    <text evidence="1">The sequence shown here is derived from an EMBL/GenBank/DDBJ whole genome shotgun (WGS) entry which is preliminary data.</text>
</comment>
<dbReference type="Gene3D" id="3.90.1200.10">
    <property type="match status" value="1"/>
</dbReference>
<proteinExistence type="predicted"/>
<evidence type="ECO:0000313" key="1">
    <source>
        <dbReference type="EMBL" id="KAL1521591.1"/>
    </source>
</evidence>
<dbReference type="EMBL" id="JBGBPQ010000007">
    <property type="protein sequence ID" value="KAL1521591.1"/>
    <property type="molecule type" value="Genomic_DNA"/>
</dbReference>
<dbReference type="Pfam" id="PF02958">
    <property type="entry name" value="EcKL"/>
    <property type="match status" value="1"/>
</dbReference>
<accession>A0AB34JJL3</accession>
<dbReference type="InterPro" id="IPR011009">
    <property type="entry name" value="Kinase-like_dom_sf"/>
</dbReference>
<sequence length="454" mass="50114">MLSALLVSTSNYVQRVSACAHPRSCHRPVMSELLRAVDDSRITTEQLTAALRVLGQCDTAEVVAVDVVSENRYPGSLSGVLRLSLSDHSVPRRIFVKKVTPQYVGRPWPATRRTLAYARTESRFYQEFATDDRVVGDFERLRVSLPRLAISDCNLEVLLGNEPVHADAGPEPSGELQSRCGSLLLLEAAVGYSQTSPLSEPQAIQALQAVAGLHAVFWERADILQAASCRLQRHGGCFALEIREPEEVSQVQSNWEKFAQSFRDVDESLCMESFDLGARLQQASTWVSAQMSPDPADAFVTLIHGDFKAMNVMLPSDGAPNPTHPMLIDFASCGVGYGMSDVAMLLTHSVAPSTLENGGLNRLIDAYLEALAQREVRNYSKETCHWHFHLATVDYARFVVSRFWGDASVESFSKRAHNPNVCLPNRNVEAAIYFAKRLEKSLSLVEQSMGAPCK</sequence>
<organism evidence="1 2">
    <name type="scientific">Prymnesium parvum</name>
    <name type="common">Toxic golden alga</name>
    <dbReference type="NCBI Taxonomy" id="97485"/>
    <lineage>
        <taxon>Eukaryota</taxon>
        <taxon>Haptista</taxon>
        <taxon>Haptophyta</taxon>
        <taxon>Prymnesiophyceae</taxon>
        <taxon>Prymnesiales</taxon>
        <taxon>Prymnesiaceae</taxon>
        <taxon>Prymnesium</taxon>
    </lineage>
</organism>
<name>A0AB34JJL3_PRYPA</name>
<dbReference type="AlphaFoldDB" id="A0AB34JJL3"/>
<gene>
    <name evidence="1" type="ORF">AB1Y20_021250</name>
</gene>
<dbReference type="InterPro" id="IPR004119">
    <property type="entry name" value="EcKL"/>
</dbReference>
<reference evidence="1 2" key="1">
    <citation type="journal article" date="2024" name="Science">
        <title>Giant polyketide synthase enzymes in the biosynthesis of giant marine polyether toxins.</title>
        <authorList>
            <person name="Fallon T.R."/>
            <person name="Shende V.V."/>
            <person name="Wierzbicki I.H."/>
            <person name="Pendleton A.L."/>
            <person name="Watervoot N.F."/>
            <person name="Auber R.P."/>
            <person name="Gonzalez D.J."/>
            <person name="Wisecaver J.H."/>
            <person name="Moore B.S."/>
        </authorList>
    </citation>
    <scope>NUCLEOTIDE SEQUENCE [LARGE SCALE GENOMIC DNA]</scope>
    <source>
        <strain evidence="1 2">12B1</strain>
    </source>
</reference>
<evidence type="ECO:0000313" key="2">
    <source>
        <dbReference type="Proteomes" id="UP001515480"/>
    </source>
</evidence>
<dbReference type="Proteomes" id="UP001515480">
    <property type="component" value="Unassembled WGS sequence"/>
</dbReference>
<protein>
    <recommendedName>
        <fullName evidence="3">CHK kinase-like domain-containing protein</fullName>
    </recommendedName>
</protein>
<dbReference type="SUPFAM" id="SSF56112">
    <property type="entry name" value="Protein kinase-like (PK-like)"/>
    <property type="match status" value="1"/>
</dbReference>
<keyword evidence="2" id="KW-1185">Reference proteome</keyword>
<evidence type="ECO:0008006" key="3">
    <source>
        <dbReference type="Google" id="ProtNLM"/>
    </source>
</evidence>